<dbReference type="InterPro" id="IPR011604">
    <property type="entry name" value="PDDEXK-like_dom_sf"/>
</dbReference>
<accession>A0A5V0DDU3</accession>
<comment type="caution">
    <text evidence="1">The sequence shown here is derived from an EMBL/GenBank/DDBJ whole genome shotgun (WGS) entry which is preliminary data.</text>
</comment>
<gene>
    <name evidence="1" type="ORF">DU772_23045</name>
</gene>
<dbReference type="Pfam" id="PF10926">
    <property type="entry name" value="DUF2800"/>
    <property type="match status" value="1"/>
</dbReference>
<dbReference type="EMBL" id="AAGVYR010000033">
    <property type="protein sequence ID" value="EBS5856496.1"/>
    <property type="molecule type" value="Genomic_DNA"/>
</dbReference>
<evidence type="ECO:0000313" key="1">
    <source>
        <dbReference type="EMBL" id="EBS5856496.1"/>
    </source>
</evidence>
<dbReference type="AlphaFoldDB" id="A0A5V0DDU3"/>
<sequence length="431" mass="47814">MTDLHAKLSPSAAHRWRWCKGSLALEQFEPDSESEYAVQGSTAHRLAEIVLTNRQKHSPEYPGCDVRTYTGTYPLAHPSKSDPGYQVDEEMAEKVGEYVEAIWQGPHGPGELMIEYRCDFSDALGIPGQFGTADAVILAGNELQIHDLKYGFNRIDATENPQLMLYALGALSDFELVADITQIRMVIHQPRINHRSEYVCDVNTLREFGENMKAIAAEVLALAEQAADGKDIPDEAFLPGGHCRYCKVKDKCRPREQYVFNIVADDFVDLSRPLEPQLSGARERLINCDSAHLAECYRVLDIIEAWCSDVRARVNGELHAGHAVPGFKLVAGKPGNRAWSDEARAEKTLTTFGIKGSPIYTRKLISPTQAEKLFKSGAISERRWPKLTALITRPEGKPTVVPESDPRPALVVNVVDDFDDVSDDALAADLI</sequence>
<protein>
    <submittedName>
        <fullName evidence="1">DUF2800 domain-containing protein</fullName>
    </submittedName>
</protein>
<name>A0A5V0DDU3_SALEN</name>
<proteinExistence type="predicted"/>
<organism evidence="1">
    <name type="scientific">Salmonella enteritidis</name>
    <dbReference type="NCBI Taxonomy" id="149539"/>
    <lineage>
        <taxon>Bacteria</taxon>
        <taxon>Pseudomonadati</taxon>
        <taxon>Pseudomonadota</taxon>
        <taxon>Gammaproteobacteria</taxon>
        <taxon>Enterobacterales</taxon>
        <taxon>Enterobacteriaceae</taxon>
        <taxon>Salmonella</taxon>
    </lineage>
</organism>
<reference evidence="1" key="1">
    <citation type="submission" date="2018-07" db="EMBL/GenBank/DDBJ databases">
        <authorList>
            <person name="Ashton P.M."/>
            <person name="Dallman T."/>
            <person name="Nair S."/>
            <person name="De Pinna E."/>
            <person name="Peters T."/>
            <person name="Grant K."/>
        </authorList>
    </citation>
    <scope>NUCLEOTIDE SEQUENCE</scope>
    <source>
        <strain evidence="1">123855</strain>
    </source>
</reference>
<dbReference type="InterPro" id="IPR021229">
    <property type="entry name" value="DUF2800"/>
</dbReference>
<dbReference type="Gene3D" id="3.90.320.10">
    <property type="match status" value="1"/>
</dbReference>